<keyword evidence="2" id="KW-1185">Reference proteome</keyword>
<dbReference type="EMBL" id="KZ505707">
    <property type="protein sequence ID" value="PKU46508.1"/>
    <property type="molecule type" value="Genomic_DNA"/>
</dbReference>
<protein>
    <submittedName>
        <fullName evidence="1">Uncharacterized protein</fullName>
    </submittedName>
</protein>
<sequence length="124" mass="14459">MANSPELTKKVVVDLTSNKEVKETKIYLWDKAPKLDVSANAISSKDLGQKSQRRDVKLGREKEERVLCGSERKGEVRDSRWKGEIRPMDLRLMELHGLYSGRQDKRQRVNEFYNRNGESQEHTK</sequence>
<organism evidence="1 2">
    <name type="scientific">Limosa lapponica baueri</name>
    <dbReference type="NCBI Taxonomy" id="1758121"/>
    <lineage>
        <taxon>Eukaryota</taxon>
        <taxon>Metazoa</taxon>
        <taxon>Chordata</taxon>
        <taxon>Craniata</taxon>
        <taxon>Vertebrata</taxon>
        <taxon>Euteleostomi</taxon>
        <taxon>Archelosauria</taxon>
        <taxon>Archosauria</taxon>
        <taxon>Dinosauria</taxon>
        <taxon>Saurischia</taxon>
        <taxon>Theropoda</taxon>
        <taxon>Coelurosauria</taxon>
        <taxon>Aves</taxon>
        <taxon>Neognathae</taxon>
        <taxon>Neoaves</taxon>
        <taxon>Charadriiformes</taxon>
        <taxon>Scolopacidae</taxon>
        <taxon>Limosa</taxon>
    </lineage>
</organism>
<name>A0A2I0UKH5_LIMLA</name>
<accession>A0A2I0UKH5</accession>
<proteinExistence type="predicted"/>
<evidence type="ECO:0000313" key="1">
    <source>
        <dbReference type="EMBL" id="PKU46508.1"/>
    </source>
</evidence>
<dbReference type="AlphaFoldDB" id="A0A2I0UKH5"/>
<reference evidence="2" key="1">
    <citation type="submission" date="2017-11" db="EMBL/GenBank/DDBJ databases">
        <authorList>
            <person name="Lima N.C."/>
            <person name="Parody-Merino A.M."/>
            <person name="Battley P.F."/>
            <person name="Fidler A.E."/>
            <person name="Prosdocimi F."/>
        </authorList>
    </citation>
    <scope>NUCLEOTIDE SEQUENCE [LARGE SCALE GENOMIC DNA]</scope>
</reference>
<reference evidence="2" key="2">
    <citation type="submission" date="2017-12" db="EMBL/GenBank/DDBJ databases">
        <title>Genome sequence of the Bar-tailed Godwit (Limosa lapponica baueri).</title>
        <authorList>
            <person name="Lima N.C.B."/>
            <person name="Parody-Merino A.M."/>
            <person name="Battley P.F."/>
            <person name="Fidler A.E."/>
            <person name="Prosdocimi F."/>
        </authorList>
    </citation>
    <scope>NUCLEOTIDE SEQUENCE [LARGE SCALE GENOMIC DNA]</scope>
</reference>
<gene>
    <name evidence="1" type="ORF">llap_3184</name>
</gene>
<dbReference type="Proteomes" id="UP000233556">
    <property type="component" value="Unassembled WGS sequence"/>
</dbReference>
<evidence type="ECO:0000313" key="2">
    <source>
        <dbReference type="Proteomes" id="UP000233556"/>
    </source>
</evidence>